<keyword evidence="1" id="KW-0472">Membrane</keyword>
<dbReference type="Proteomes" id="UP001139494">
    <property type="component" value="Unassembled WGS sequence"/>
</dbReference>
<dbReference type="AlphaFoldDB" id="A0A9R1CRQ8"/>
<accession>A0A9R1CRQ8</accession>
<reference evidence="2" key="1">
    <citation type="journal article" date="2023" name="Front. Microbiol.">
        <title>Genomic-based phylogenetic and metabolic analyses of the genus Natronomonas, and description of Natronomonas aquatica sp. nov.</title>
        <authorList>
            <person name="Garcia-Roldan A."/>
            <person name="Duran-Viseras A."/>
            <person name="de la Haba R.R."/>
            <person name="Corral P."/>
            <person name="Sanchez-Porro C."/>
            <person name="Ventosa A."/>
        </authorList>
    </citation>
    <scope>NUCLEOTIDE SEQUENCE</scope>
    <source>
        <strain evidence="2">F2-12</strain>
    </source>
</reference>
<sequence length="155" mass="15183">MDSSDGISTMRLYGATIAVVSGLYSGYLSVTGVAMSLGAWFMLGLGAVVLIHGIVLLTPAADRLGTASGPLMLVYSVLMLLNQFRLAAGVGTGGTGGMDSTGGMGGTAGGSGMGSTMAGMGAEAGMVAIAVLMLASGIIMTFRAGTMQPDGSAMS</sequence>
<comment type="caution">
    <text evidence="2">The sequence shown here is derived from an EMBL/GenBank/DDBJ whole genome shotgun (WGS) entry which is preliminary data.</text>
</comment>
<dbReference type="EMBL" id="JAHLKM010000002">
    <property type="protein sequence ID" value="MCQ4332496.1"/>
    <property type="molecule type" value="Genomic_DNA"/>
</dbReference>
<dbReference type="RefSeq" id="WP_256028422.1">
    <property type="nucleotide sequence ID" value="NZ_JAHLKM010000002.1"/>
</dbReference>
<name>A0A9R1CRQ8_9EURY</name>
<keyword evidence="1" id="KW-0812">Transmembrane</keyword>
<feature type="transmembrane region" description="Helical" evidence="1">
    <location>
        <begin position="12"/>
        <end position="31"/>
    </location>
</feature>
<protein>
    <submittedName>
        <fullName evidence="2">Uncharacterized protein</fullName>
    </submittedName>
</protein>
<feature type="transmembrane region" description="Helical" evidence="1">
    <location>
        <begin position="124"/>
        <end position="145"/>
    </location>
</feature>
<feature type="transmembrane region" description="Helical" evidence="1">
    <location>
        <begin position="37"/>
        <end position="57"/>
    </location>
</feature>
<evidence type="ECO:0000256" key="1">
    <source>
        <dbReference type="SAM" id="Phobius"/>
    </source>
</evidence>
<keyword evidence="3" id="KW-1185">Reference proteome</keyword>
<gene>
    <name evidence="2" type="ORF">KM295_03140</name>
</gene>
<proteinExistence type="predicted"/>
<evidence type="ECO:0000313" key="3">
    <source>
        <dbReference type="Proteomes" id="UP001139494"/>
    </source>
</evidence>
<keyword evidence="1" id="KW-1133">Transmembrane helix</keyword>
<evidence type="ECO:0000313" key="2">
    <source>
        <dbReference type="EMBL" id="MCQ4332496.1"/>
    </source>
</evidence>
<organism evidence="2 3">
    <name type="scientific">Natronomonas aquatica</name>
    <dbReference type="NCBI Taxonomy" id="2841590"/>
    <lineage>
        <taxon>Archaea</taxon>
        <taxon>Methanobacteriati</taxon>
        <taxon>Methanobacteriota</taxon>
        <taxon>Stenosarchaea group</taxon>
        <taxon>Halobacteria</taxon>
        <taxon>Halobacteriales</taxon>
        <taxon>Natronomonadaceae</taxon>
        <taxon>Natronomonas</taxon>
    </lineage>
</organism>